<reference evidence="1 3" key="1">
    <citation type="journal article" date="2014" name="BMC Genomics">
        <title>Genome sequence of Anopheles sinensis provides insight into genetics basis of mosquito competence for malaria parasites.</title>
        <authorList>
            <person name="Zhou D."/>
            <person name="Zhang D."/>
            <person name="Ding G."/>
            <person name="Shi L."/>
            <person name="Hou Q."/>
            <person name="Ye Y."/>
            <person name="Xu Y."/>
            <person name="Zhou H."/>
            <person name="Xiong C."/>
            <person name="Li S."/>
            <person name="Yu J."/>
            <person name="Hong S."/>
            <person name="Yu X."/>
            <person name="Zou P."/>
            <person name="Chen C."/>
            <person name="Chang X."/>
            <person name="Wang W."/>
            <person name="Lv Y."/>
            <person name="Sun Y."/>
            <person name="Ma L."/>
            <person name="Shen B."/>
            <person name="Zhu C."/>
        </authorList>
    </citation>
    <scope>NUCLEOTIDE SEQUENCE [LARGE SCALE GENOMIC DNA]</scope>
</reference>
<protein>
    <submittedName>
        <fullName evidence="1 2">Uncharacterized protein</fullName>
    </submittedName>
</protein>
<dbReference type="VEuPathDB" id="VectorBase:ASIC017474"/>
<dbReference type="AlphaFoldDB" id="A0A084WGN2"/>
<name>A0A084WGN2_ANOSI</name>
<evidence type="ECO:0000313" key="2">
    <source>
        <dbReference type="EnsemblMetazoa" id="ASIC017474-PA"/>
    </source>
</evidence>
<dbReference type="EMBL" id="KE525345">
    <property type="protein sequence ID" value="KFB49376.1"/>
    <property type="molecule type" value="Genomic_DNA"/>
</dbReference>
<accession>A0A084WGN2</accession>
<gene>
    <name evidence="1" type="ORF">ZHAS_00017474</name>
</gene>
<organism evidence="1">
    <name type="scientific">Anopheles sinensis</name>
    <name type="common">Mosquito</name>
    <dbReference type="NCBI Taxonomy" id="74873"/>
    <lineage>
        <taxon>Eukaryota</taxon>
        <taxon>Metazoa</taxon>
        <taxon>Ecdysozoa</taxon>
        <taxon>Arthropoda</taxon>
        <taxon>Hexapoda</taxon>
        <taxon>Insecta</taxon>
        <taxon>Pterygota</taxon>
        <taxon>Neoptera</taxon>
        <taxon>Endopterygota</taxon>
        <taxon>Diptera</taxon>
        <taxon>Nematocera</taxon>
        <taxon>Culicoidea</taxon>
        <taxon>Culicidae</taxon>
        <taxon>Anophelinae</taxon>
        <taxon>Anopheles</taxon>
    </lineage>
</organism>
<dbReference type="Proteomes" id="UP000030765">
    <property type="component" value="Unassembled WGS sequence"/>
</dbReference>
<dbReference type="EnsemblMetazoa" id="ASIC017474-RA">
    <property type="protein sequence ID" value="ASIC017474-PA"/>
    <property type="gene ID" value="ASIC017474"/>
</dbReference>
<evidence type="ECO:0000313" key="1">
    <source>
        <dbReference type="EMBL" id="KFB49376.1"/>
    </source>
</evidence>
<proteinExistence type="predicted"/>
<dbReference type="EMBL" id="ATLV01023647">
    <property type="status" value="NOT_ANNOTATED_CDS"/>
    <property type="molecule type" value="Genomic_DNA"/>
</dbReference>
<sequence length="60" mass="6343">MVENVGTTWRLEPRRELSFSCFGCRPAGSTITESPQRIMAPRCPCGEGAGGEVVGKGSEG</sequence>
<keyword evidence="3" id="KW-1185">Reference proteome</keyword>
<reference evidence="2" key="2">
    <citation type="submission" date="2020-05" db="UniProtKB">
        <authorList>
            <consortium name="EnsemblMetazoa"/>
        </authorList>
    </citation>
    <scope>IDENTIFICATION</scope>
</reference>
<evidence type="ECO:0000313" key="3">
    <source>
        <dbReference type="Proteomes" id="UP000030765"/>
    </source>
</evidence>